<dbReference type="InterPro" id="IPR005814">
    <property type="entry name" value="Aminotrans_3"/>
</dbReference>
<dbReference type="AlphaFoldDB" id="A0A1H8NTW1"/>
<proteinExistence type="inferred from homology"/>
<evidence type="ECO:0000313" key="7">
    <source>
        <dbReference type="Proteomes" id="UP000198893"/>
    </source>
</evidence>
<evidence type="ECO:0000313" key="6">
    <source>
        <dbReference type="EMBL" id="SEO33076.1"/>
    </source>
</evidence>
<keyword evidence="3" id="KW-0808">Transferase</keyword>
<dbReference type="Pfam" id="PF00202">
    <property type="entry name" value="Aminotran_3"/>
    <property type="match status" value="1"/>
</dbReference>
<dbReference type="PANTHER" id="PTHR43094">
    <property type="entry name" value="AMINOTRANSFERASE"/>
    <property type="match status" value="1"/>
</dbReference>
<dbReference type="NCBIfam" id="NF005685">
    <property type="entry name" value="PRK07483.1"/>
    <property type="match status" value="1"/>
</dbReference>
<dbReference type="Gene3D" id="3.90.1150.10">
    <property type="entry name" value="Aspartate Aminotransferase, domain 1"/>
    <property type="match status" value="1"/>
</dbReference>
<evidence type="ECO:0000256" key="4">
    <source>
        <dbReference type="ARBA" id="ARBA00022898"/>
    </source>
</evidence>
<evidence type="ECO:0000256" key="2">
    <source>
        <dbReference type="ARBA" id="ARBA00008954"/>
    </source>
</evidence>
<sequence length="446" mass="47140">MSHIFHRGGGGAPPLAVSAKGLWVVDEAGHSFLDASGGAAVSCIGHGEPRVVEAIRAQAARLDYVHSGAFTNAPAEALADRICAATPLGMEKVYLVGSGSEAVETAVKMARGYHVARGEGDRHHVIARRQSYHGNTLGALARGGSEARRQPYLPMMTETPRAAPCFAFHEKKTGESEEDYAIRAADTLEAEILRLGAETVSAFLAETVVGATAGAVPPSPGYFARIREICDRHGVLLILDEVMCGTWRTGSFLACEDEGVRPDIVTLAKGLGGGYQPIGAAVCTREVHEAFADGRRGFVHGHTYMAHPIACAAALAVQDVIAADGMAENVGRAGEKLRQALQARFGNTAEVGDVRGRGLLQAIELLEDPSRKASFDPALNLAGRIGDACQRHGLLVYPGRGTVDGWRGDHVLLAPPYNITEADVAEIVDRLGRAVDEALADVPHRT</sequence>
<protein>
    <recommendedName>
        <fullName evidence="8">Adenosylmethionine-8-amino-7-oxononanoate aminotransferase</fullName>
    </recommendedName>
</protein>
<dbReference type="InterPro" id="IPR015422">
    <property type="entry name" value="PyrdxlP-dep_Trfase_small"/>
</dbReference>
<gene>
    <name evidence="6" type="ORF">SAMN04490248_1042</name>
</gene>
<keyword evidence="3" id="KW-0032">Aminotransferase</keyword>
<dbReference type="EMBL" id="FODS01000004">
    <property type="protein sequence ID" value="SEO33076.1"/>
    <property type="molecule type" value="Genomic_DNA"/>
</dbReference>
<dbReference type="CDD" id="cd00610">
    <property type="entry name" value="OAT_like"/>
    <property type="match status" value="1"/>
</dbReference>
<dbReference type="SUPFAM" id="SSF53383">
    <property type="entry name" value="PLP-dependent transferases"/>
    <property type="match status" value="1"/>
</dbReference>
<dbReference type="PANTHER" id="PTHR43094:SF1">
    <property type="entry name" value="AMINOTRANSFERASE CLASS-III"/>
    <property type="match status" value="1"/>
</dbReference>
<dbReference type="Gene3D" id="3.40.640.10">
    <property type="entry name" value="Type I PLP-dependent aspartate aminotransferase-like (Major domain)"/>
    <property type="match status" value="1"/>
</dbReference>
<evidence type="ECO:0000256" key="3">
    <source>
        <dbReference type="ARBA" id="ARBA00022576"/>
    </source>
</evidence>
<dbReference type="STRING" id="569882.SAMN04490248_1042"/>
<dbReference type="OrthoDB" id="9801834at2"/>
<comment type="similarity">
    <text evidence="2 5">Belongs to the class-III pyridoxal-phosphate-dependent aminotransferase family.</text>
</comment>
<keyword evidence="7" id="KW-1185">Reference proteome</keyword>
<reference evidence="6 7" key="1">
    <citation type="submission" date="2016-10" db="EMBL/GenBank/DDBJ databases">
        <authorList>
            <person name="de Groot N.N."/>
        </authorList>
    </citation>
    <scope>NUCLEOTIDE SEQUENCE [LARGE SCALE GENOMIC DNA]</scope>
    <source>
        <strain evidence="6 7">DSM 27842</strain>
    </source>
</reference>
<dbReference type="RefSeq" id="WP_093115950.1">
    <property type="nucleotide sequence ID" value="NZ_FODS01000004.1"/>
</dbReference>
<evidence type="ECO:0008006" key="8">
    <source>
        <dbReference type="Google" id="ProtNLM"/>
    </source>
</evidence>
<dbReference type="GO" id="GO:0008483">
    <property type="term" value="F:transaminase activity"/>
    <property type="evidence" value="ECO:0007669"/>
    <property type="project" value="UniProtKB-KW"/>
</dbReference>
<comment type="cofactor">
    <cofactor evidence="1">
        <name>pyridoxal 5'-phosphate</name>
        <dbReference type="ChEBI" id="CHEBI:597326"/>
    </cofactor>
</comment>
<dbReference type="Proteomes" id="UP000198893">
    <property type="component" value="Unassembled WGS sequence"/>
</dbReference>
<dbReference type="InterPro" id="IPR015424">
    <property type="entry name" value="PyrdxlP-dep_Trfase"/>
</dbReference>
<dbReference type="GO" id="GO:0005829">
    <property type="term" value="C:cytosol"/>
    <property type="evidence" value="ECO:0007669"/>
    <property type="project" value="TreeGrafter"/>
</dbReference>
<dbReference type="GO" id="GO:0030170">
    <property type="term" value="F:pyridoxal phosphate binding"/>
    <property type="evidence" value="ECO:0007669"/>
    <property type="project" value="InterPro"/>
</dbReference>
<evidence type="ECO:0000256" key="1">
    <source>
        <dbReference type="ARBA" id="ARBA00001933"/>
    </source>
</evidence>
<evidence type="ECO:0000256" key="5">
    <source>
        <dbReference type="RuleBase" id="RU003560"/>
    </source>
</evidence>
<keyword evidence="4 5" id="KW-0663">Pyridoxal phosphate</keyword>
<dbReference type="FunFam" id="3.40.640.10:FF:000004">
    <property type="entry name" value="Acetylornithine aminotransferase"/>
    <property type="match status" value="1"/>
</dbReference>
<accession>A0A1H8NTW1</accession>
<name>A0A1H8NTW1_9RHOB</name>
<organism evidence="6 7">
    <name type="scientific">Salinihabitans flavidus</name>
    <dbReference type="NCBI Taxonomy" id="569882"/>
    <lineage>
        <taxon>Bacteria</taxon>
        <taxon>Pseudomonadati</taxon>
        <taxon>Pseudomonadota</taxon>
        <taxon>Alphaproteobacteria</taxon>
        <taxon>Rhodobacterales</taxon>
        <taxon>Roseobacteraceae</taxon>
        <taxon>Salinihabitans</taxon>
    </lineage>
</organism>
<dbReference type="InterPro" id="IPR015421">
    <property type="entry name" value="PyrdxlP-dep_Trfase_major"/>
</dbReference>